<organism evidence="3">
    <name type="scientific">freshwater metagenome</name>
    <dbReference type="NCBI Taxonomy" id="449393"/>
    <lineage>
        <taxon>unclassified sequences</taxon>
        <taxon>metagenomes</taxon>
        <taxon>ecological metagenomes</taxon>
    </lineage>
</organism>
<evidence type="ECO:0000313" key="3">
    <source>
        <dbReference type="EMBL" id="CAB4752172.1"/>
    </source>
</evidence>
<sequence length="338" mass="35534">MTGMRAATTPGQVGIGLAGKVTAADYTEIAEVAEAAGFDAITVFGDLMFQPPAMVLATMAAATSRIRLGVAAYSPWTHHPVEIAGQVAYLDMASRGRAFYGLVRGAWLDQLGIDQHRSIAAITDTAEIVTRLLAGDASGYAGRVYSLGEGLRLEYEPYRPRVPLLIGTWSAKLAGYAATVADEIQAGGSANPAMVGRLRGLLSDAGTQREVGVCLNAVAVVDDDAKAAARAVRSACAPYFDVVASLDATVEVDPDLLQGVKARLAVGDHAGAGLLIPDDILRRFAFWGTADDVANHAMEILEAGALRVEFDTPFGLSTPDGLRRLAHDVLPRIRSMQG</sequence>
<evidence type="ECO:0000259" key="2">
    <source>
        <dbReference type="Pfam" id="PF00296"/>
    </source>
</evidence>
<dbReference type="Gene3D" id="3.20.20.30">
    <property type="entry name" value="Luciferase-like domain"/>
    <property type="match status" value="1"/>
</dbReference>
<feature type="domain" description="Luciferase-like" evidence="2">
    <location>
        <begin position="12"/>
        <end position="305"/>
    </location>
</feature>
<evidence type="ECO:0000256" key="1">
    <source>
        <dbReference type="ARBA" id="ARBA00023002"/>
    </source>
</evidence>
<dbReference type="EMBL" id="CAEZYZ010000139">
    <property type="protein sequence ID" value="CAB4752172.1"/>
    <property type="molecule type" value="Genomic_DNA"/>
</dbReference>
<dbReference type="Pfam" id="PF00296">
    <property type="entry name" value="Bac_luciferase"/>
    <property type="match status" value="1"/>
</dbReference>
<proteinExistence type="predicted"/>
<dbReference type="AlphaFoldDB" id="A0A6J6TX40"/>
<dbReference type="SUPFAM" id="SSF51679">
    <property type="entry name" value="Bacterial luciferase-like"/>
    <property type="match status" value="1"/>
</dbReference>
<dbReference type="PANTHER" id="PTHR43244:SF1">
    <property type="entry name" value="5,10-METHYLENETETRAHYDROMETHANOPTERIN REDUCTASE"/>
    <property type="match status" value="1"/>
</dbReference>
<dbReference type="InterPro" id="IPR036661">
    <property type="entry name" value="Luciferase-like_sf"/>
</dbReference>
<accession>A0A6J6TX40</accession>
<dbReference type="InterPro" id="IPR011251">
    <property type="entry name" value="Luciferase-like_dom"/>
</dbReference>
<protein>
    <submittedName>
        <fullName evidence="3">Unannotated protein</fullName>
    </submittedName>
</protein>
<reference evidence="3" key="1">
    <citation type="submission" date="2020-05" db="EMBL/GenBank/DDBJ databases">
        <authorList>
            <person name="Chiriac C."/>
            <person name="Salcher M."/>
            <person name="Ghai R."/>
            <person name="Kavagutti S V."/>
        </authorList>
    </citation>
    <scope>NUCLEOTIDE SEQUENCE</scope>
</reference>
<name>A0A6J6TX40_9ZZZZ</name>
<dbReference type="GO" id="GO:0016705">
    <property type="term" value="F:oxidoreductase activity, acting on paired donors, with incorporation or reduction of molecular oxygen"/>
    <property type="evidence" value="ECO:0007669"/>
    <property type="project" value="InterPro"/>
</dbReference>
<dbReference type="PANTHER" id="PTHR43244">
    <property type="match status" value="1"/>
</dbReference>
<keyword evidence="1" id="KW-0560">Oxidoreductase</keyword>
<gene>
    <name evidence="3" type="ORF">UFOPK2810_00898</name>
</gene>
<dbReference type="InterPro" id="IPR050564">
    <property type="entry name" value="F420-G6PD/mer"/>
</dbReference>